<protein>
    <submittedName>
        <fullName evidence="5">Lipase</fullName>
    </submittedName>
</protein>
<evidence type="ECO:0000256" key="3">
    <source>
        <dbReference type="ARBA" id="ARBA00023098"/>
    </source>
</evidence>
<feature type="compositionally biased region" description="Low complexity" evidence="4">
    <location>
        <begin position="55"/>
        <end position="74"/>
    </location>
</feature>
<keyword evidence="6" id="KW-1185">Reference proteome</keyword>
<dbReference type="PROSITE" id="PS51318">
    <property type="entry name" value="TAT"/>
    <property type="match status" value="1"/>
</dbReference>
<keyword evidence="3" id="KW-0443">Lipid metabolism</keyword>
<sequence>MTGMTTGNPFPTTPSGLSRRNLLGAALAAGAAVPNRLAGPAAAAGAGAGAGAGPASGPETGSAAPGAPAASGSPTTLTFPRPTGPHRVGVVDLRLVDKTRPDPTAGPGAFRELMVSVWYPARDTARYQLAPWMPAAVFTPYAIDAGFDPSAFAVPLTAGRTGAPVLRAERRLPVVVYSHGAHSHRADNTNAVQELASHGFAVVTIAHTYDTWVQFPDGRILSPSHIPMGPPDFAADARSVLDAIDALAAGRNPDADGKQLPAGLAGSLDARRVGMFGWSKGGTATVDTMLADHRVRAGLSFDGPMAPEITTDLDRPVLMMTAENTRADNPDVAEAWSHLKGWRLNVYADGAAHSSYSDVESLIPQLAKILGMSQADLESWIGTLNPAEGAHMQQAYPSAFFDLHLRGRRSRLMEAASPAFPDLKYLP</sequence>
<proteinExistence type="predicted"/>
<dbReference type="PANTHER" id="PTHR10272:SF0">
    <property type="entry name" value="PLATELET-ACTIVATING FACTOR ACETYLHYDROLASE"/>
    <property type="match status" value="1"/>
</dbReference>
<evidence type="ECO:0000256" key="1">
    <source>
        <dbReference type="ARBA" id="ARBA00022801"/>
    </source>
</evidence>
<evidence type="ECO:0000256" key="2">
    <source>
        <dbReference type="ARBA" id="ARBA00022963"/>
    </source>
</evidence>
<evidence type="ECO:0000313" key="5">
    <source>
        <dbReference type="EMBL" id="GAA2045848.1"/>
    </source>
</evidence>
<keyword evidence="1" id="KW-0378">Hydrolase</keyword>
<accession>A0ABN2UY60</accession>
<dbReference type="Pfam" id="PF03403">
    <property type="entry name" value="PAF-AH_p_II"/>
    <property type="match status" value="2"/>
</dbReference>
<dbReference type="PANTHER" id="PTHR10272">
    <property type="entry name" value="PLATELET-ACTIVATING FACTOR ACETYLHYDROLASE"/>
    <property type="match status" value="1"/>
</dbReference>
<name>A0ABN2UY60_9ACTN</name>
<gene>
    <name evidence="5" type="ORF">GCM10009839_57530</name>
</gene>
<dbReference type="InterPro" id="IPR029058">
    <property type="entry name" value="AB_hydrolase_fold"/>
</dbReference>
<reference evidence="5 6" key="1">
    <citation type="journal article" date="2019" name="Int. J. Syst. Evol. Microbiol.">
        <title>The Global Catalogue of Microorganisms (GCM) 10K type strain sequencing project: providing services to taxonomists for standard genome sequencing and annotation.</title>
        <authorList>
            <consortium name="The Broad Institute Genomics Platform"/>
            <consortium name="The Broad Institute Genome Sequencing Center for Infectious Disease"/>
            <person name="Wu L."/>
            <person name="Ma J."/>
        </authorList>
    </citation>
    <scope>NUCLEOTIDE SEQUENCE [LARGE SCALE GENOMIC DNA]</scope>
    <source>
        <strain evidence="5 6">JCM 16014</strain>
    </source>
</reference>
<dbReference type="InterPro" id="IPR006311">
    <property type="entry name" value="TAT_signal"/>
</dbReference>
<dbReference type="EMBL" id="BAAAQN010000039">
    <property type="protein sequence ID" value="GAA2045848.1"/>
    <property type="molecule type" value="Genomic_DNA"/>
</dbReference>
<dbReference type="Proteomes" id="UP001500751">
    <property type="component" value="Unassembled WGS sequence"/>
</dbReference>
<evidence type="ECO:0000256" key="4">
    <source>
        <dbReference type="SAM" id="MobiDB-lite"/>
    </source>
</evidence>
<dbReference type="Gene3D" id="3.40.50.1820">
    <property type="entry name" value="alpha/beta hydrolase"/>
    <property type="match status" value="1"/>
</dbReference>
<evidence type="ECO:0000313" key="6">
    <source>
        <dbReference type="Proteomes" id="UP001500751"/>
    </source>
</evidence>
<keyword evidence="2" id="KW-0442">Lipid degradation</keyword>
<organism evidence="5 6">
    <name type="scientific">Catenulispora yoronensis</name>
    <dbReference type="NCBI Taxonomy" id="450799"/>
    <lineage>
        <taxon>Bacteria</taxon>
        <taxon>Bacillati</taxon>
        <taxon>Actinomycetota</taxon>
        <taxon>Actinomycetes</taxon>
        <taxon>Catenulisporales</taxon>
        <taxon>Catenulisporaceae</taxon>
        <taxon>Catenulispora</taxon>
    </lineage>
</organism>
<comment type="caution">
    <text evidence="5">The sequence shown here is derived from an EMBL/GenBank/DDBJ whole genome shotgun (WGS) entry which is preliminary data.</text>
</comment>
<feature type="region of interest" description="Disordered" evidence="4">
    <location>
        <begin position="41"/>
        <end position="85"/>
    </location>
</feature>
<dbReference type="SUPFAM" id="SSF53474">
    <property type="entry name" value="alpha/beta-Hydrolases"/>
    <property type="match status" value="1"/>
</dbReference>